<reference evidence="1" key="1">
    <citation type="submission" date="2019-03" db="EMBL/GenBank/DDBJ databases">
        <title>Single cell metagenomics reveals metabolic interactions within the superorganism composed of flagellate Streblomastix strix and complex community of Bacteroidetes bacteria on its surface.</title>
        <authorList>
            <person name="Treitli S.C."/>
            <person name="Kolisko M."/>
            <person name="Husnik F."/>
            <person name="Keeling P."/>
            <person name="Hampl V."/>
        </authorList>
    </citation>
    <scope>NUCLEOTIDE SEQUENCE</scope>
    <source>
        <strain evidence="1">STM</strain>
    </source>
</reference>
<sequence>MEIICIELQAWEKLKQQIGRLAADMKVLKELYCPNPRDG</sequence>
<comment type="caution">
    <text evidence="1">The sequence shown here is derived from an EMBL/GenBank/DDBJ whole genome shotgun (WGS) entry which is preliminary data.</text>
</comment>
<accession>A0A5J4RZ48</accession>
<dbReference type="AlphaFoldDB" id="A0A5J4RZ48"/>
<organism evidence="1">
    <name type="scientific">termite gut metagenome</name>
    <dbReference type="NCBI Taxonomy" id="433724"/>
    <lineage>
        <taxon>unclassified sequences</taxon>
        <taxon>metagenomes</taxon>
        <taxon>organismal metagenomes</taxon>
    </lineage>
</organism>
<proteinExistence type="predicted"/>
<dbReference type="EMBL" id="SNRY01000554">
    <property type="protein sequence ID" value="KAA6339216.1"/>
    <property type="molecule type" value="Genomic_DNA"/>
</dbReference>
<protein>
    <submittedName>
        <fullName evidence="1">Uncharacterized protein</fullName>
    </submittedName>
</protein>
<gene>
    <name evidence="1" type="ORF">EZS27_012831</name>
</gene>
<name>A0A5J4RZ48_9ZZZZ</name>
<evidence type="ECO:0000313" key="1">
    <source>
        <dbReference type="EMBL" id="KAA6339216.1"/>
    </source>
</evidence>